<dbReference type="AlphaFoldDB" id="A0A8S9M4C5"/>
<protein>
    <submittedName>
        <fullName evidence="1">Uncharacterized protein</fullName>
    </submittedName>
</protein>
<dbReference type="EMBL" id="QGKY02000089">
    <property type="protein sequence ID" value="KAF2614914.1"/>
    <property type="molecule type" value="Genomic_DNA"/>
</dbReference>
<evidence type="ECO:0000313" key="1">
    <source>
        <dbReference type="EMBL" id="KAF2614914.1"/>
    </source>
</evidence>
<proteinExistence type="predicted"/>
<reference evidence="1" key="1">
    <citation type="submission" date="2019-12" db="EMBL/GenBank/DDBJ databases">
        <title>Genome sequencing and annotation of Brassica cretica.</title>
        <authorList>
            <person name="Studholme D.J."/>
            <person name="Sarris P.F."/>
        </authorList>
    </citation>
    <scope>NUCLEOTIDE SEQUENCE</scope>
    <source>
        <strain evidence="1">PFS-102/07</strain>
        <tissue evidence="1">Leaf</tissue>
    </source>
</reference>
<comment type="caution">
    <text evidence="1">The sequence shown here is derived from an EMBL/GenBank/DDBJ whole genome shotgun (WGS) entry which is preliminary data.</text>
</comment>
<sequence length="99" mass="11308">MFANEIWPLDIANIAPTIAGKALSRKRLVGTTSHLHNLKVNRNKTVPTFTSRLLIVPCGDLVEEYANFKIRLSKNLWYNRAWDPRHMDMLGEDEDDGDA</sequence>
<accession>A0A8S9M4C5</accession>
<name>A0A8S9M4C5_BRACR</name>
<gene>
    <name evidence="1" type="ORF">F2Q70_00012166</name>
</gene>
<organism evidence="1">
    <name type="scientific">Brassica cretica</name>
    <name type="common">Mustard</name>
    <dbReference type="NCBI Taxonomy" id="69181"/>
    <lineage>
        <taxon>Eukaryota</taxon>
        <taxon>Viridiplantae</taxon>
        <taxon>Streptophyta</taxon>
        <taxon>Embryophyta</taxon>
        <taxon>Tracheophyta</taxon>
        <taxon>Spermatophyta</taxon>
        <taxon>Magnoliopsida</taxon>
        <taxon>eudicotyledons</taxon>
        <taxon>Gunneridae</taxon>
        <taxon>Pentapetalae</taxon>
        <taxon>rosids</taxon>
        <taxon>malvids</taxon>
        <taxon>Brassicales</taxon>
        <taxon>Brassicaceae</taxon>
        <taxon>Brassiceae</taxon>
        <taxon>Brassica</taxon>
    </lineage>
</organism>